<gene>
    <name evidence="1" type="ORF">ACEZDE_02935</name>
</gene>
<organism evidence="1 2">
    <name type="scientific">Streptacidiphilus cavernicola</name>
    <dbReference type="NCBI Taxonomy" id="3342716"/>
    <lineage>
        <taxon>Bacteria</taxon>
        <taxon>Bacillati</taxon>
        <taxon>Actinomycetota</taxon>
        <taxon>Actinomycetes</taxon>
        <taxon>Kitasatosporales</taxon>
        <taxon>Streptomycetaceae</taxon>
        <taxon>Streptacidiphilus</taxon>
    </lineage>
</organism>
<sequence length="102" mass="11519">MSKTRQEWRDRLGRPAMVVLFRTPLRWRYAVYFAEPGGVFDGALTDEPADGPPESAQAAMRQWIQDTFQQPVAVAWKASDQADRWTGTVHPVPNPPPEITTP</sequence>
<dbReference type="EMBL" id="JBHFAB010000002">
    <property type="protein sequence ID" value="MFC1415600.1"/>
    <property type="molecule type" value="Genomic_DNA"/>
</dbReference>
<accession>A0ABV6VPD2</accession>
<name>A0ABV6VPD2_9ACTN</name>
<proteinExistence type="predicted"/>
<reference evidence="1 2" key="1">
    <citation type="submission" date="2024-09" db="EMBL/GenBank/DDBJ databases">
        <authorList>
            <person name="Lee S.D."/>
        </authorList>
    </citation>
    <scope>NUCLEOTIDE SEQUENCE [LARGE SCALE GENOMIC DNA]</scope>
    <source>
        <strain evidence="1 2">N8-3</strain>
    </source>
</reference>
<evidence type="ECO:0000313" key="1">
    <source>
        <dbReference type="EMBL" id="MFC1415600.1"/>
    </source>
</evidence>
<evidence type="ECO:0000313" key="2">
    <source>
        <dbReference type="Proteomes" id="UP001592531"/>
    </source>
</evidence>
<dbReference type="RefSeq" id="WP_380531611.1">
    <property type="nucleotide sequence ID" value="NZ_JBHFAB010000002.1"/>
</dbReference>
<comment type="caution">
    <text evidence="1">The sequence shown here is derived from an EMBL/GenBank/DDBJ whole genome shotgun (WGS) entry which is preliminary data.</text>
</comment>
<dbReference type="Proteomes" id="UP001592531">
    <property type="component" value="Unassembled WGS sequence"/>
</dbReference>
<keyword evidence="2" id="KW-1185">Reference proteome</keyword>
<protein>
    <submittedName>
        <fullName evidence="1">Uncharacterized protein</fullName>
    </submittedName>
</protein>